<name>A0A9W8B116_9FUNG</name>
<dbReference type="Proteomes" id="UP001151582">
    <property type="component" value="Unassembled WGS sequence"/>
</dbReference>
<dbReference type="AlphaFoldDB" id="A0A9W8B116"/>
<protein>
    <submittedName>
        <fullName evidence="1">Uncharacterized protein</fullName>
    </submittedName>
</protein>
<proteinExistence type="predicted"/>
<organism evidence="1 2">
    <name type="scientific">Dimargaris verticillata</name>
    <dbReference type="NCBI Taxonomy" id="2761393"/>
    <lineage>
        <taxon>Eukaryota</taxon>
        <taxon>Fungi</taxon>
        <taxon>Fungi incertae sedis</taxon>
        <taxon>Zoopagomycota</taxon>
        <taxon>Kickxellomycotina</taxon>
        <taxon>Dimargaritomycetes</taxon>
        <taxon>Dimargaritales</taxon>
        <taxon>Dimargaritaceae</taxon>
        <taxon>Dimargaris</taxon>
    </lineage>
</organism>
<dbReference type="OrthoDB" id="10256524at2759"/>
<dbReference type="EMBL" id="JANBQB010001832">
    <property type="protein sequence ID" value="KAJ1970270.1"/>
    <property type="molecule type" value="Genomic_DNA"/>
</dbReference>
<comment type="caution">
    <text evidence="1">The sequence shown here is derived from an EMBL/GenBank/DDBJ whole genome shotgun (WGS) entry which is preliminary data.</text>
</comment>
<sequence>MGLNSDYSSLPFFTPTEAPNPGLYSNATQHPVTGNGIESFTLTDDSFPALFMQVQFPLGAWQWYVAEAATPNTVLLSIEKGPGFSRDSIAEPWPMLSAWEGKGTDANGASAVVPDGTYVFVLEYFSPLGDPSKSEDTMRWASPSFAVKRG</sequence>
<reference evidence="1" key="1">
    <citation type="submission" date="2022-07" db="EMBL/GenBank/DDBJ databases">
        <title>Phylogenomic reconstructions and comparative analyses of Kickxellomycotina fungi.</title>
        <authorList>
            <person name="Reynolds N.K."/>
            <person name="Stajich J.E."/>
            <person name="Barry K."/>
            <person name="Grigoriev I.V."/>
            <person name="Crous P."/>
            <person name="Smith M.E."/>
        </authorList>
    </citation>
    <scope>NUCLEOTIDE SEQUENCE</scope>
    <source>
        <strain evidence="1">RSA 567</strain>
    </source>
</reference>
<evidence type="ECO:0000313" key="2">
    <source>
        <dbReference type="Proteomes" id="UP001151582"/>
    </source>
</evidence>
<gene>
    <name evidence="1" type="ORF">H4R34_006093</name>
</gene>
<evidence type="ECO:0000313" key="1">
    <source>
        <dbReference type="EMBL" id="KAJ1970270.1"/>
    </source>
</evidence>
<keyword evidence="2" id="KW-1185">Reference proteome</keyword>
<accession>A0A9W8B116</accession>